<evidence type="ECO:0000313" key="2">
    <source>
        <dbReference type="Proteomes" id="UP000887013"/>
    </source>
</evidence>
<dbReference type="AlphaFoldDB" id="A0A8X6UMV4"/>
<keyword evidence="2" id="KW-1185">Reference proteome</keyword>
<sequence length="86" mass="9916">MHIVNLLVNAINMGGKKKREITTKDVVRLIGCFIIYGKQKDSRLEPLNGDKNVWGSYLSTRQLGPKGQEKVVHCEENGRFFWEWVP</sequence>
<name>A0A8X6UMV4_NEPPI</name>
<evidence type="ECO:0000313" key="1">
    <source>
        <dbReference type="EMBL" id="GFU58645.1"/>
    </source>
</evidence>
<gene>
    <name evidence="1" type="ORF">NPIL_404511</name>
</gene>
<comment type="caution">
    <text evidence="1">The sequence shown here is derived from an EMBL/GenBank/DDBJ whole genome shotgun (WGS) entry which is preliminary data.</text>
</comment>
<reference evidence="1" key="1">
    <citation type="submission" date="2020-08" db="EMBL/GenBank/DDBJ databases">
        <title>Multicomponent nature underlies the extraordinary mechanical properties of spider dragline silk.</title>
        <authorList>
            <person name="Kono N."/>
            <person name="Nakamura H."/>
            <person name="Mori M."/>
            <person name="Yoshida Y."/>
            <person name="Ohtoshi R."/>
            <person name="Malay A.D."/>
            <person name="Moran D.A.P."/>
            <person name="Tomita M."/>
            <person name="Numata K."/>
            <person name="Arakawa K."/>
        </authorList>
    </citation>
    <scope>NUCLEOTIDE SEQUENCE</scope>
</reference>
<dbReference type="EMBL" id="BMAW01040185">
    <property type="protein sequence ID" value="GFU58645.1"/>
    <property type="molecule type" value="Genomic_DNA"/>
</dbReference>
<organism evidence="1 2">
    <name type="scientific">Nephila pilipes</name>
    <name type="common">Giant wood spider</name>
    <name type="synonym">Nephila maculata</name>
    <dbReference type="NCBI Taxonomy" id="299642"/>
    <lineage>
        <taxon>Eukaryota</taxon>
        <taxon>Metazoa</taxon>
        <taxon>Ecdysozoa</taxon>
        <taxon>Arthropoda</taxon>
        <taxon>Chelicerata</taxon>
        <taxon>Arachnida</taxon>
        <taxon>Araneae</taxon>
        <taxon>Araneomorphae</taxon>
        <taxon>Entelegynae</taxon>
        <taxon>Araneoidea</taxon>
        <taxon>Nephilidae</taxon>
        <taxon>Nephila</taxon>
    </lineage>
</organism>
<protein>
    <submittedName>
        <fullName evidence="1">Uncharacterized protein</fullName>
    </submittedName>
</protein>
<dbReference type="Proteomes" id="UP000887013">
    <property type="component" value="Unassembled WGS sequence"/>
</dbReference>
<proteinExistence type="predicted"/>
<accession>A0A8X6UMV4</accession>